<dbReference type="AlphaFoldDB" id="A0AA88DZ78"/>
<evidence type="ECO:0000313" key="1">
    <source>
        <dbReference type="EMBL" id="GMN64598.1"/>
    </source>
</evidence>
<sequence>MYLNLESESLELNEEADFVSAGIKYYGRGGMKLRNMFVEFDHEHVLHIVVAHTFQEKKISGIKGF</sequence>
<organism evidence="1 2">
    <name type="scientific">Ficus carica</name>
    <name type="common">Common fig</name>
    <dbReference type="NCBI Taxonomy" id="3494"/>
    <lineage>
        <taxon>Eukaryota</taxon>
        <taxon>Viridiplantae</taxon>
        <taxon>Streptophyta</taxon>
        <taxon>Embryophyta</taxon>
        <taxon>Tracheophyta</taxon>
        <taxon>Spermatophyta</taxon>
        <taxon>Magnoliopsida</taxon>
        <taxon>eudicotyledons</taxon>
        <taxon>Gunneridae</taxon>
        <taxon>Pentapetalae</taxon>
        <taxon>rosids</taxon>
        <taxon>fabids</taxon>
        <taxon>Rosales</taxon>
        <taxon>Moraceae</taxon>
        <taxon>Ficeae</taxon>
        <taxon>Ficus</taxon>
    </lineage>
</organism>
<protein>
    <submittedName>
        <fullName evidence="1">Uncharacterized protein</fullName>
    </submittedName>
</protein>
<dbReference type="EMBL" id="BTGU01000187">
    <property type="protein sequence ID" value="GMN64598.1"/>
    <property type="molecule type" value="Genomic_DNA"/>
</dbReference>
<proteinExistence type="predicted"/>
<accession>A0AA88DZ78</accession>
<evidence type="ECO:0000313" key="2">
    <source>
        <dbReference type="Proteomes" id="UP001187192"/>
    </source>
</evidence>
<reference evidence="1" key="1">
    <citation type="submission" date="2023-07" db="EMBL/GenBank/DDBJ databases">
        <title>draft genome sequence of fig (Ficus carica).</title>
        <authorList>
            <person name="Takahashi T."/>
            <person name="Nishimura K."/>
        </authorList>
    </citation>
    <scope>NUCLEOTIDE SEQUENCE</scope>
</reference>
<gene>
    <name evidence="1" type="ORF">TIFTF001_033672</name>
</gene>
<comment type="caution">
    <text evidence="1">The sequence shown here is derived from an EMBL/GenBank/DDBJ whole genome shotgun (WGS) entry which is preliminary data.</text>
</comment>
<keyword evidence="2" id="KW-1185">Reference proteome</keyword>
<name>A0AA88DZ78_FICCA</name>
<dbReference type="Proteomes" id="UP001187192">
    <property type="component" value="Unassembled WGS sequence"/>
</dbReference>